<dbReference type="FunFam" id="2.90.10.10:FF:000006">
    <property type="entry name" value="Serine/threonine-protein kinase"/>
    <property type="match status" value="1"/>
</dbReference>
<evidence type="ECO:0000256" key="4">
    <source>
        <dbReference type="SAM" id="Phobius"/>
    </source>
</evidence>
<keyword evidence="2" id="KW-1015">Disulfide bond</keyword>
<dbReference type="Gene3D" id="2.90.10.10">
    <property type="entry name" value="Bulb-type lectin domain"/>
    <property type="match status" value="2"/>
</dbReference>
<keyword evidence="4" id="KW-0472">Membrane</keyword>
<reference evidence="6" key="1">
    <citation type="journal article" date="2023" name="Mol. Ecol. Resour.">
        <title>Chromosome-level genome assembly of a triploid poplar Populus alba 'Berolinensis'.</title>
        <authorList>
            <person name="Chen S."/>
            <person name="Yu Y."/>
            <person name="Wang X."/>
            <person name="Wang S."/>
            <person name="Zhang T."/>
            <person name="Zhou Y."/>
            <person name="He R."/>
            <person name="Meng N."/>
            <person name="Wang Y."/>
            <person name="Liu W."/>
            <person name="Liu Z."/>
            <person name="Liu J."/>
            <person name="Guo Q."/>
            <person name="Huang H."/>
            <person name="Sederoff R.R."/>
            <person name="Wang G."/>
            <person name="Qu G."/>
            <person name="Chen S."/>
        </authorList>
    </citation>
    <scope>NUCLEOTIDE SEQUENCE</scope>
    <source>
        <strain evidence="6">SC-2020</strain>
    </source>
</reference>
<evidence type="ECO:0000313" key="7">
    <source>
        <dbReference type="Proteomes" id="UP001164929"/>
    </source>
</evidence>
<dbReference type="InterPro" id="IPR051343">
    <property type="entry name" value="G-type_lectin_kinases/EP1-like"/>
</dbReference>
<dbReference type="SMART" id="SM00108">
    <property type="entry name" value="B_lectin"/>
    <property type="match status" value="2"/>
</dbReference>
<dbReference type="Pfam" id="PF01453">
    <property type="entry name" value="B_lectin"/>
    <property type="match status" value="2"/>
</dbReference>
<keyword evidence="7" id="KW-1185">Reference proteome</keyword>
<dbReference type="PROSITE" id="PS50927">
    <property type="entry name" value="BULB_LECTIN"/>
    <property type="match status" value="2"/>
</dbReference>
<comment type="caution">
    <text evidence="6">The sequence shown here is derived from an EMBL/GenBank/DDBJ whole genome shotgun (WGS) entry which is preliminary data.</text>
</comment>
<name>A0AAD6LXK6_9ROSI</name>
<feature type="domain" description="Bulb-type lectin" evidence="5">
    <location>
        <begin position="657"/>
        <end position="773"/>
    </location>
</feature>
<accession>A0AAD6LXK6</accession>
<dbReference type="Proteomes" id="UP001164929">
    <property type="component" value="Chromosome 13"/>
</dbReference>
<evidence type="ECO:0000256" key="3">
    <source>
        <dbReference type="ARBA" id="ARBA00023180"/>
    </source>
</evidence>
<feature type="transmembrane region" description="Helical" evidence="4">
    <location>
        <begin position="68"/>
        <end position="86"/>
    </location>
</feature>
<keyword evidence="3" id="KW-0325">Glycoprotein</keyword>
<dbReference type="FunFam" id="2.90.10.10:FF:000013">
    <property type="entry name" value="G-type lectin S-receptor-like serine/threonine-protein kinase LECRK1"/>
    <property type="match status" value="1"/>
</dbReference>
<feature type="transmembrane region" description="Helical" evidence="4">
    <location>
        <begin position="625"/>
        <end position="647"/>
    </location>
</feature>
<feature type="domain" description="Bulb-type lectin" evidence="5">
    <location>
        <begin position="46"/>
        <end position="163"/>
    </location>
</feature>
<dbReference type="InterPro" id="IPR001480">
    <property type="entry name" value="Bulb-type_lectin_dom"/>
</dbReference>
<dbReference type="Gene3D" id="3.30.200.20">
    <property type="entry name" value="Phosphorylase Kinase, domain 1"/>
    <property type="match status" value="1"/>
</dbReference>
<dbReference type="SUPFAM" id="SSF51110">
    <property type="entry name" value="alpha-D-mannose-specific plant lectins"/>
    <property type="match status" value="2"/>
</dbReference>
<feature type="transmembrane region" description="Helical" evidence="4">
    <location>
        <begin position="567"/>
        <end position="592"/>
    </location>
</feature>
<sequence length="1105" mass="121954">MPPASIYGPATIAKNVKSWNDFSKRLSLTGHVKDMGYAQPQINTNTINLGASITAGTNSSWRSPSGDFAFGFYPLLNGLFLVGIWFDKIPERTLVWSANRDDPARTGSTINFTLDGQLVLTHSNGTGYLIYNGTFGASSALMQNDGNFVVKTNSSDVIWGSFDSPTDTILLGQVLVMGQKLYSNANGSVDYSTGQYMLEVQLLDGNVVMSAYKFADPGYWYTATEGNKNVSLIFNQSTAFMYVVNHTSIMYNMTSQVPTPIGDYYHRATINDYGNLQQFVYHKENGGGWKVVWEPDSIKAEPCLPNNICGVYGFCTSIDNTINCTCFTGYSPRDPSIPSKGCYPDTVIDFCAPNSSPSNFSLEKIDKADFPNDRDFADMAIVTEVDEEECRKAIMDDCFAVAGVWVESVCYKKRTPLLNARRSNPSTNNRVAFIKIPKANNNNQIQDKDDDSPSWIALLAGLLLCSIMTLLFATISIYHHPLAQPYISQKQLPVPKPVEINLKAFSFQELLQATNGLRNKLGRGAFGTVYSGVLTLEAEEVEIAVKKLEKFGALSSVIPLFGRHLVFFHYLVVLFRSFSFELCMVMALLSLYMRRLGFCYFHLLAGGSVLVMLCVISAFRLGFCYFHLLAGGSVLVILCVISAFLYFHELHAQIPPTISSGSNITAGSGNSWRSLSDEFAFGFYPLPNNLYLVGIWFNKIPKGTLVWSANRDSPAVAGSTVILTSAGQLTLTHLNGSVVQIYGGAGAQFGFMQDDGNFVLKDGSSSVIWESFNSPTDTILPGQVLNETGQNKVHLVFNNDTASMYLANGAGDNIYALTRNVSTPVGDYYHRATINDRGDFQQFAYHKSNNSGWTRVWRAIDEPCVVNAICGVYGMCSSLNNGTATCNCIPGYIPLDPNHLSKGCRPETVVNYCADPSMRNFTIKVIDDADFPFEGFADLARVRNVDLEGCKKALMDDCYSLSASLVDSRCIKKRMPLLNARKSFSTKGRQALVKVPMKSNPDIQEHKKNNDFDTRVFLKISLIVTATLAFCFGVSAIYYHPAPRRFIKRKRYSNASSIGINFQEFKYLELQKATNGFSKTLGRGSSAQVYSGILSMKDIQIDIAC</sequence>
<feature type="transmembrane region" description="Helical" evidence="4">
    <location>
        <begin position="455"/>
        <end position="478"/>
    </location>
</feature>
<dbReference type="AlphaFoldDB" id="A0AAD6LXK6"/>
<dbReference type="InterPro" id="IPR000858">
    <property type="entry name" value="S_locus_glycoprot_dom"/>
</dbReference>
<evidence type="ECO:0000256" key="1">
    <source>
        <dbReference type="ARBA" id="ARBA00022729"/>
    </source>
</evidence>
<gene>
    <name evidence="6" type="ORF">NC653_030938</name>
</gene>
<evidence type="ECO:0000256" key="2">
    <source>
        <dbReference type="ARBA" id="ARBA00023157"/>
    </source>
</evidence>
<keyword evidence="4" id="KW-0812">Transmembrane</keyword>
<dbReference type="PANTHER" id="PTHR47976:SF62">
    <property type="entry name" value="RECEPTOR-LIKE SERINE_THREONINE-PROTEIN KINASE"/>
    <property type="match status" value="1"/>
</dbReference>
<feature type="transmembrane region" description="Helical" evidence="4">
    <location>
        <begin position="599"/>
        <end position="619"/>
    </location>
</feature>
<dbReference type="Pfam" id="PF00954">
    <property type="entry name" value="S_locus_glycop"/>
    <property type="match status" value="2"/>
</dbReference>
<dbReference type="EMBL" id="JAQIZT010000013">
    <property type="protein sequence ID" value="KAJ6974941.1"/>
    <property type="molecule type" value="Genomic_DNA"/>
</dbReference>
<dbReference type="SUPFAM" id="SSF56112">
    <property type="entry name" value="Protein kinase-like (PK-like)"/>
    <property type="match status" value="1"/>
</dbReference>
<keyword evidence="1" id="KW-0732">Signal</keyword>
<evidence type="ECO:0000313" key="6">
    <source>
        <dbReference type="EMBL" id="KAJ6974941.1"/>
    </source>
</evidence>
<dbReference type="CDD" id="cd00028">
    <property type="entry name" value="B_lectin"/>
    <property type="match status" value="1"/>
</dbReference>
<evidence type="ECO:0000259" key="5">
    <source>
        <dbReference type="PROSITE" id="PS50927"/>
    </source>
</evidence>
<dbReference type="Gene3D" id="2.90.10.30">
    <property type="match status" value="1"/>
</dbReference>
<proteinExistence type="predicted"/>
<dbReference type="PANTHER" id="PTHR47976">
    <property type="entry name" value="G-TYPE LECTIN S-RECEPTOR-LIKE SERINE/THREONINE-PROTEIN KINASE SD2-5"/>
    <property type="match status" value="1"/>
</dbReference>
<dbReference type="GO" id="GO:0048544">
    <property type="term" value="P:recognition of pollen"/>
    <property type="evidence" value="ECO:0007669"/>
    <property type="project" value="InterPro"/>
</dbReference>
<dbReference type="InterPro" id="IPR011009">
    <property type="entry name" value="Kinase-like_dom_sf"/>
</dbReference>
<organism evidence="6 7">
    <name type="scientific">Populus alba x Populus x berolinensis</name>
    <dbReference type="NCBI Taxonomy" id="444605"/>
    <lineage>
        <taxon>Eukaryota</taxon>
        <taxon>Viridiplantae</taxon>
        <taxon>Streptophyta</taxon>
        <taxon>Embryophyta</taxon>
        <taxon>Tracheophyta</taxon>
        <taxon>Spermatophyta</taxon>
        <taxon>Magnoliopsida</taxon>
        <taxon>eudicotyledons</taxon>
        <taxon>Gunneridae</taxon>
        <taxon>Pentapetalae</taxon>
        <taxon>rosids</taxon>
        <taxon>fabids</taxon>
        <taxon>Malpighiales</taxon>
        <taxon>Salicaceae</taxon>
        <taxon>Saliceae</taxon>
        <taxon>Populus</taxon>
    </lineage>
</organism>
<dbReference type="InterPro" id="IPR036426">
    <property type="entry name" value="Bulb-type_lectin_dom_sf"/>
</dbReference>
<protein>
    <recommendedName>
        <fullName evidence="5">Bulb-type lectin domain-containing protein</fullName>
    </recommendedName>
</protein>
<keyword evidence="4" id="KW-1133">Transmembrane helix</keyword>
<feature type="transmembrane region" description="Helical" evidence="4">
    <location>
        <begin position="1016"/>
        <end position="1039"/>
    </location>
</feature>